<dbReference type="PROSITE" id="PS01124">
    <property type="entry name" value="HTH_ARAC_FAMILY_2"/>
    <property type="match status" value="1"/>
</dbReference>
<evidence type="ECO:0000259" key="4">
    <source>
        <dbReference type="PROSITE" id="PS01124"/>
    </source>
</evidence>
<dbReference type="Gene3D" id="1.10.10.60">
    <property type="entry name" value="Homeodomain-like"/>
    <property type="match status" value="2"/>
</dbReference>
<dbReference type="GO" id="GO:0003700">
    <property type="term" value="F:DNA-binding transcription factor activity"/>
    <property type="evidence" value="ECO:0007669"/>
    <property type="project" value="InterPro"/>
</dbReference>
<evidence type="ECO:0000313" key="6">
    <source>
        <dbReference type="Proteomes" id="UP000569914"/>
    </source>
</evidence>
<evidence type="ECO:0000256" key="2">
    <source>
        <dbReference type="ARBA" id="ARBA00023125"/>
    </source>
</evidence>
<evidence type="ECO:0000256" key="1">
    <source>
        <dbReference type="ARBA" id="ARBA00023015"/>
    </source>
</evidence>
<keyword evidence="6" id="KW-1185">Reference proteome</keyword>
<feature type="domain" description="HTH araC/xylS-type" evidence="4">
    <location>
        <begin position="174"/>
        <end position="272"/>
    </location>
</feature>
<reference evidence="5 6" key="1">
    <citation type="submission" date="2020-07" db="EMBL/GenBank/DDBJ databases">
        <title>Sequencing the genomes of 1000 actinobacteria strains.</title>
        <authorList>
            <person name="Klenk H.-P."/>
        </authorList>
    </citation>
    <scope>NUCLEOTIDE SEQUENCE [LARGE SCALE GENOMIC DNA]</scope>
    <source>
        <strain evidence="5 6">DSM 22083</strain>
    </source>
</reference>
<dbReference type="InterPro" id="IPR018062">
    <property type="entry name" value="HTH_AraC-typ_CS"/>
</dbReference>
<dbReference type="GO" id="GO:0043565">
    <property type="term" value="F:sequence-specific DNA binding"/>
    <property type="evidence" value="ECO:0007669"/>
    <property type="project" value="InterPro"/>
</dbReference>
<protein>
    <submittedName>
        <fullName evidence="5">AraC-like DNA-binding protein</fullName>
    </submittedName>
</protein>
<keyword evidence="2 5" id="KW-0238">DNA-binding</keyword>
<dbReference type="SUPFAM" id="SSF51182">
    <property type="entry name" value="RmlC-like cupins"/>
    <property type="match status" value="1"/>
</dbReference>
<dbReference type="InterPro" id="IPR003313">
    <property type="entry name" value="AraC-bd"/>
</dbReference>
<dbReference type="Pfam" id="PF12833">
    <property type="entry name" value="HTH_18"/>
    <property type="match status" value="1"/>
</dbReference>
<evidence type="ECO:0000313" key="5">
    <source>
        <dbReference type="EMBL" id="NYE71113.1"/>
    </source>
</evidence>
<dbReference type="AlphaFoldDB" id="A0A7Y9LBR6"/>
<dbReference type="SUPFAM" id="SSF46689">
    <property type="entry name" value="Homeodomain-like"/>
    <property type="match status" value="2"/>
</dbReference>
<keyword evidence="3" id="KW-0804">Transcription</keyword>
<dbReference type="PRINTS" id="PR00032">
    <property type="entry name" value="HTHARAC"/>
</dbReference>
<dbReference type="InterPro" id="IPR011051">
    <property type="entry name" value="RmlC_Cupin_sf"/>
</dbReference>
<dbReference type="InterPro" id="IPR018060">
    <property type="entry name" value="HTH_AraC"/>
</dbReference>
<dbReference type="Proteomes" id="UP000569914">
    <property type="component" value="Unassembled WGS sequence"/>
</dbReference>
<dbReference type="InterPro" id="IPR014710">
    <property type="entry name" value="RmlC-like_jellyroll"/>
</dbReference>
<comment type="caution">
    <text evidence="5">The sequence shown here is derived from an EMBL/GenBank/DDBJ whole genome shotgun (WGS) entry which is preliminary data.</text>
</comment>
<dbReference type="InterPro" id="IPR009057">
    <property type="entry name" value="Homeodomain-like_sf"/>
</dbReference>
<evidence type="ECO:0000256" key="3">
    <source>
        <dbReference type="ARBA" id="ARBA00023163"/>
    </source>
</evidence>
<sequence>MRQPLYERTVPGPGQSWRWFEATGLYTYLWHNHAELELILITDGTGSIFVGDRVLPYGAGDLFLLGPQLPHAYVSETPSRSLVCQFPETLIGPELRHRPEFTSLRRLLGESVTGLRFARCGEQDWLGLSAPSPGRRTINLLGLLVDLADRADRQRVASSRYLPDRSVRSRDRLDRIVGHLTDHLAEPITLAEIAEVAALTPTATSRFFRRQTGMTITAYLNRARIANACHLLAESDTPIATVARLSGFANLAHFNREFRRGLGQTPSSFRTAARRIS</sequence>
<accession>A0A7Y9LBR6</accession>
<organism evidence="5 6">
    <name type="scientific">Microlunatus parietis</name>
    <dbReference type="NCBI Taxonomy" id="682979"/>
    <lineage>
        <taxon>Bacteria</taxon>
        <taxon>Bacillati</taxon>
        <taxon>Actinomycetota</taxon>
        <taxon>Actinomycetes</taxon>
        <taxon>Propionibacteriales</taxon>
        <taxon>Propionibacteriaceae</taxon>
        <taxon>Microlunatus</taxon>
    </lineage>
</organism>
<dbReference type="Pfam" id="PF02311">
    <property type="entry name" value="AraC_binding"/>
    <property type="match status" value="1"/>
</dbReference>
<keyword evidence="1" id="KW-0805">Transcription regulation</keyword>
<dbReference type="SMART" id="SM00342">
    <property type="entry name" value="HTH_ARAC"/>
    <property type="match status" value="1"/>
</dbReference>
<dbReference type="RefSeq" id="WP_179751047.1">
    <property type="nucleotide sequence ID" value="NZ_JACCBU010000001.1"/>
</dbReference>
<dbReference type="EMBL" id="JACCBU010000001">
    <property type="protein sequence ID" value="NYE71113.1"/>
    <property type="molecule type" value="Genomic_DNA"/>
</dbReference>
<proteinExistence type="predicted"/>
<gene>
    <name evidence="5" type="ORF">BKA15_002442</name>
</gene>
<name>A0A7Y9LBR6_9ACTN</name>
<dbReference type="Gene3D" id="2.60.120.10">
    <property type="entry name" value="Jelly Rolls"/>
    <property type="match status" value="1"/>
</dbReference>
<dbReference type="InterPro" id="IPR020449">
    <property type="entry name" value="Tscrpt_reg_AraC-type_HTH"/>
</dbReference>
<dbReference type="PROSITE" id="PS00041">
    <property type="entry name" value="HTH_ARAC_FAMILY_1"/>
    <property type="match status" value="1"/>
</dbReference>
<dbReference type="PANTHER" id="PTHR46796">
    <property type="entry name" value="HTH-TYPE TRANSCRIPTIONAL ACTIVATOR RHAS-RELATED"/>
    <property type="match status" value="1"/>
</dbReference>
<dbReference type="InterPro" id="IPR050204">
    <property type="entry name" value="AraC_XylS_family_regulators"/>
</dbReference>